<protein>
    <recommendedName>
        <fullName evidence="3">F-box domain-containing protein</fullName>
    </recommendedName>
</protein>
<organism evidence="1 2">
    <name type="scientific">Glomus cerebriforme</name>
    <dbReference type="NCBI Taxonomy" id="658196"/>
    <lineage>
        <taxon>Eukaryota</taxon>
        <taxon>Fungi</taxon>
        <taxon>Fungi incertae sedis</taxon>
        <taxon>Mucoromycota</taxon>
        <taxon>Glomeromycotina</taxon>
        <taxon>Glomeromycetes</taxon>
        <taxon>Glomerales</taxon>
        <taxon>Glomeraceae</taxon>
        <taxon>Glomus</taxon>
    </lineage>
</organism>
<keyword evidence="2" id="KW-1185">Reference proteome</keyword>
<dbReference type="EMBL" id="QKYT01000749">
    <property type="protein sequence ID" value="RIA81743.1"/>
    <property type="molecule type" value="Genomic_DNA"/>
</dbReference>
<evidence type="ECO:0000313" key="1">
    <source>
        <dbReference type="EMBL" id="RIA81743.1"/>
    </source>
</evidence>
<name>A0A397S5S9_9GLOM</name>
<proteinExistence type="predicted"/>
<dbReference type="SUPFAM" id="SSF52047">
    <property type="entry name" value="RNI-like"/>
    <property type="match status" value="1"/>
</dbReference>
<dbReference type="InterPro" id="IPR032675">
    <property type="entry name" value="LRR_dom_sf"/>
</dbReference>
<comment type="caution">
    <text evidence="1">The sequence shown here is derived from an EMBL/GenBank/DDBJ whole genome shotgun (WGS) entry which is preliminary data.</text>
</comment>
<dbReference type="OrthoDB" id="2371796at2759"/>
<dbReference type="GO" id="GO:0019005">
    <property type="term" value="C:SCF ubiquitin ligase complex"/>
    <property type="evidence" value="ECO:0007669"/>
    <property type="project" value="TreeGrafter"/>
</dbReference>
<accession>A0A397S5S9</accession>
<dbReference type="GO" id="GO:0031146">
    <property type="term" value="P:SCF-dependent proteasomal ubiquitin-dependent protein catabolic process"/>
    <property type="evidence" value="ECO:0007669"/>
    <property type="project" value="TreeGrafter"/>
</dbReference>
<evidence type="ECO:0000313" key="2">
    <source>
        <dbReference type="Proteomes" id="UP000265703"/>
    </source>
</evidence>
<dbReference type="PANTHER" id="PTHR13318">
    <property type="entry name" value="PARTNER OF PAIRED, ISOFORM B-RELATED"/>
    <property type="match status" value="1"/>
</dbReference>
<dbReference type="AlphaFoldDB" id="A0A397S5S9"/>
<sequence length="529" mass="62500">MLSLPVETIEEILSHVNEDDIKTLRSIILINRTWCKFGIHYLWKKPFHIENSPKNLYKIISIILFFLDKPQKKILKINDQRIEIPRTTLFDYPSFIRQLDISKIFLLIEEWISKNKRFRLTLRKDCFNKNGDKFIYNFSTLKKHYYHYEMEDLEELAFFESIFKIIIKKSKGIQKLNLDINNEHSFWKTYAIPNDYFGILFNGIDDIHKCFTGLKELSCDGNFYKHSIINKIKECSHEINELYINIWRNDYVKLKELLQVQKNLKSLSYSATEDINNTTIEGLQGMVAETLESLKISYGEIRNEQLKYLAKCKKLKKLSFDDVLFEGPIDLLTSIIFPNLENLKFSNGTFILDNVVNEMKVFIKNNGKNLKKIHLCQDLSGITEILSTLSDLCYNLKKIFLVIESQSDMMLLFKIMDQCKNLKTISIVYNFRPTYISNQLMFNFIQYCSPNLQILRILNCPISQDNFTFLLKKCGAFLKVLVCCCDGNMNELKNLVYRTSELHERNLKFYSIYGNCNIYNVYEVEINWD</sequence>
<gene>
    <name evidence="1" type="ORF">C1645_744274</name>
</gene>
<dbReference type="Gene3D" id="3.80.10.10">
    <property type="entry name" value="Ribonuclease Inhibitor"/>
    <property type="match status" value="1"/>
</dbReference>
<reference evidence="1 2" key="1">
    <citation type="submission" date="2018-06" db="EMBL/GenBank/DDBJ databases">
        <title>Comparative genomics reveals the genomic features of Rhizophagus irregularis, R. cerebriforme, R. diaphanum and Gigaspora rosea, and their symbiotic lifestyle signature.</title>
        <authorList>
            <person name="Morin E."/>
            <person name="San Clemente H."/>
            <person name="Chen E.C.H."/>
            <person name="De La Providencia I."/>
            <person name="Hainaut M."/>
            <person name="Kuo A."/>
            <person name="Kohler A."/>
            <person name="Murat C."/>
            <person name="Tang N."/>
            <person name="Roy S."/>
            <person name="Loubradou J."/>
            <person name="Henrissat B."/>
            <person name="Grigoriev I.V."/>
            <person name="Corradi N."/>
            <person name="Roux C."/>
            <person name="Martin F.M."/>
        </authorList>
    </citation>
    <scope>NUCLEOTIDE SEQUENCE [LARGE SCALE GENOMIC DNA]</scope>
    <source>
        <strain evidence="1 2">DAOM 227022</strain>
    </source>
</reference>
<dbReference type="Proteomes" id="UP000265703">
    <property type="component" value="Unassembled WGS sequence"/>
</dbReference>
<evidence type="ECO:0008006" key="3">
    <source>
        <dbReference type="Google" id="ProtNLM"/>
    </source>
</evidence>